<comment type="similarity">
    <text evidence="1">Belongs to the 5'-3' exonuclease family.</text>
</comment>
<feature type="region of interest" description="Disordered" evidence="2">
    <location>
        <begin position="335"/>
        <end position="411"/>
    </location>
</feature>
<feature type="compositionally biased region" description="Basic and acidic residues" evidence="2">
    <location>
        <begin position="570"/>
        <end position="594"/>
    </location>
</feature>
<dbReference type="STRING" id="135208.A0A4Y9ZH77"/>
<feature type="region of interest" description="Disordered" evidence="2">
    <location>
        <begin position="687"/>
        <end position="706"/>
    </location>
</feature>
<organism evidence="4 5">
    <name type="scientific">Hericium alpestre</name>
    <dbReference type="NCBI Taxonomy" id="135208"/>
    <lineage>
        <taxon>Eukaryota</taxon>
        <taxon>Fungi</taxon>
        <taxon>Dikarya</taxon>
        <taxon>Basidiomycota</taxon>
        <taxon>Agaricomycotina</taxon>
        <taxon>Agaricomycetes</taxon>
        <taxon>Russulales</taxon>
        <taxon>Hericiaceae</taxon>
        <taxon>Hericium</taxon>
    </lineage>
</organism>
<protein>
    <recommendedName>
        <fullName evidence="3">Xrn1 N-terminal domain-containing protein</fullName>
    </recommendedName>
</protein>
<feature type="compositionally biased region" description="Acidic residues" evidence="2">
    <location>
        <begin position="506"/>
        <end position="516"/>
    </location>
</feature>
<feature type="compositionally biased region" description="Polar residues" evidence="2">
    <location>
        <begin position="335"/>
        <end position="347"/>
    </location>
</feature>
<dbReference type="InterPro" id="IPR004859">
    <property type="entry name" value="Xrn1_N"/>
</dbReference>
<dbReference type="Pfam" id="PF03159">
    <property type="entry name" value="XRN_N"/>
    <property type="match status" value="1"/>
</dbReference>
<feature type="domain" description="Xrn1 N-terminal" evidence="3">
    <location>
        <begin position="1"/>
        <end position="128"/>
    </location>
</feature>
<dbReference type="InterPro" id="IPR027073">
    <property type="entry name" value="5_3_exoribonuclease"/>
</dbReference>
<evidence type="ECO:0000256" key="2">
    <source>
        <dbReference type="SAM" id="MobiDB-lite"/>
    </source>
</evidence>
<reference evidence="4 5" key="1">
    <citation type="submission" date="2019-02" db="EMBL/GenBank/DDBJ databases">
        <title>Genome sequencing of the rare red list fungi Hericium alpestre (H. flagellum).</title>
        <authorList>
            <person name="Buettner E."/>
            <person name="Kellner H."/>
        </authorList>
    </citation>
    <scope>NUCLEOTIDE SEQUENCE [LARGE SCALE GENOMIC DNA]</scope>
    <source>
        <strain evidence="4 5">DSM 108284</strain>
    </source>
</reference>
<evidence type="ECO:0000259" key="3">
    <source>
        <dbReference type="Pfam" id="PF03159"/>
    </source>
</evidence>
<feature type="compositionally biased region" description="Polar residues" evidence="2">
    <location>
        <begin position="524"/>
        <end position="537"/>
    </location>
</feature>
<comment type="caution">
    <text evidence="4">The sequence shown here is derived from an EMBL/GenBank/DDBJ whole genome shotgun (WGS) entry which is preliminary data.</text>
</comment>
<dbReference type="EMBL" id="SFCI01002304">
    <property type="protein sequence ID" value="TFY74095.1"/>
    <property type="molecule type" value="Genomic_DNA"/>
</dbReference>
<feature type="compositionally biased region" description="Polar residues" evidence="2">
    <location>
        <begin position="397"/>
        <end position="408"/>
    </location>
</feature>
<sequence length="706" mass="78693">MGIPKFFRYISERYPLTSQIIEENKIPEFDNLYLDFNGIIHSCSHPNDNDAHFRLSEEQIFTSIFAYVDHLFGKIKPKKLFFMAVDGVAPRAKMNQQRSRRFRTAKEAREVREKALRNGEKLPDEKKLQFDLNESARLFSAPVANTISAWPAHQVEIARKLKKTEKSLPPFGWDTEPVMGSEEVIEEAFIDVFCDLVYGGGWMDIEREEEVDRECNWALVEYKSLPLAKSTVTPGGSDPRTSSIVFLFEEFVPLEYRQQLSATLKSRPRMLSLFSPNKNKQWKQATTLNGHPYVVGHVPKSPSYREVEFERLLRGNAGSTKIISFDQTGGVKTATQVQVQPNAPSASTDKRNLAPRAPQPSTSLYLSPSREPPLQARSPSPSTPTGKKSRFRLPVPLSTTNSRTSGLSPSEYENVDFETRLASYSDEELNLGNGSARGLSKAEKRQSRDDAWVDILVANHSRRMGGQDAEMRRAGGRPLKGGISDPELASQEVAQALAAVRGHLPDDDDGEDDDIEPMNVPSGAASQISTTQENSTLEETHTETHTDADEEDDVMERTTSQRKRLGYFDLHPERRPPRSIEEDPRALLSRKSDGSMDLAYNHRAAPSDSMDGDFEPATPSPGLDIPDYRLSSGLRKEDMSSKKESMTLPGLMDTPSESGSPNVSPTTKAALSPPGPGRTAALIEMYREKERQATASRIPVAQKPLP</sequence>
<dbReference type="GO" id="GO:0000956">
    <property type="term" value="P:nuclear-transcribed mRNA catabolic process"/>
    <property type="evidence" value="ECO:0007669"/>
    <property type="project" value="TreeGrafter"/>
</dbReference>
<feature type="compositionally biased region" description="Basic and acidic residues" evidence="2">
    <location>
        <begin position="634"/>
        <end position="645"/>
    </location>
</feature>
<dbReference type="FunFam" id="3.40.50.12390:FF:000004">
    <property type="entry name" value="5'-3' exoribonuclease 1"/>
    <property type="match status" value="1"/>
</dbReference>
<dbReference type="GO" id="GO:0004534">
    <property type="term" value="F:5'-3' RNA exonuclease activity"/>
    <property type="evidence" value="ECO:0007669"/>
    <property type="project" value="UniProtKB-ARBA"/>
</dbReference>
<gene>
    <name evidence="4" type="ORF">EWM64_g9917</name>
</gene>
<evidence type="ECO:0000256" key="1">
    <source>
        <dbReference type="ARBA" id="ARBA00038299"/>
    </source>
</evidence>
<dbReference type="Proteomes" id="UP000298061">
    <property type="component" value="Unassembled WGS sequence"/>
</dbReference>
<feature type="region of interest" description="Disordered" evidence="2">
    <location>
        <begin position="503"/>
        <end position="679"/>
    </location>
</feature>
<dbReference type="OrthoDB" id="372487at2759"/>
<proteinExistence type="inferred from homology"/>
<feature type="non-terminal residue" evidence="4">
    <location>
        <position position="706"/>
    </location>
</feature>
<accession>A0A4Y9ZH77</accession>
<dbReference type="PANTHER" id="PTHR12341">
    <property type="entry name" value="5'-&gt;3' EXORIBONUCLEASE"/>
    <property type="match status" value="1"/>
</dbReference>
<evidence type="ECO:0000313" key="4">
    <source>
        <dbReference type="EMBL" id="TFY74095.1"/>
    </source>
</evidence>
<feature type="compositionally biased region" description="Basic and acidic residues" evidence="2">
    <location>
        <begin position="538"/>
        <end position="547"/>
    </location>
</feature>
<evidence type="ECO:0000313" key="5">
    <source>
        <dbReference type="Proteomes" id="UP000298061"/>
    </source>
</evidence>
<dbReference type="AlphaFoldDB" id="A0A4Y9ZH77"/>
<feature type="compositionally biased region" description="Polar residues" evidence="2">
    <location>
        <begin position="655"/>
        <end position="669"/>
    </location>
</feature>
<dbReference type="PANTHER" id="PTHR12341:SF7">
    <property type="entry name" value="5'-3' EXORIBONUCLEASE 1"/>
    <property type="match status" value="1"/>
</dbReference>
<keyword evidence="5" id="KW-1185">Reference proteome</keyword>
<name>A0A4Y9ZH77_9AGAM</name>
<dbReference type="Gene3D" id="3.40.50.12390">
    <property type="match status" value="1"/>
</dbReference>
<dbReference type="GO" id="GO:0016075">
    <property type="term" value="P:rRNA catabolic process"/>
    <property type="evidence" value="ECO:0007669"/>
    <property type="project" value="TreeGrafter"/>
</dbReference>
<dbReference type="GO" id="GO:0003723">
    <property type="term" value="F:RNA binding"/>
    <property type="evidence" value="ECO:0007669"/>
    <property type="project" value="TreeGrafter"/>
</dbReference>
<dbReference type="GO" id="GO:0005634">
    <property type="term" value="C:nucleus"/>
    <property type="evidence" value="ECO:0007669"/>
    <property type="project" value="TreeGrafter"/>
</dbReference>